<evidence type="ECO:0000313" key="3">
    <source>
        <dbReference type="Proteomes" id="UP000612585"/>
    </source>
</evidence>
<sequence length="890" mass="94530">MIARLARKAEVLVSVAMHLPSGLVTFLFTDIEGSTRLARMLGAQYRSMLADHRDVLGVAFAGAGGARVSVEGDSLFYAFRDAAAALAACVQAQRDLLAREWPGGHPPRVRMGLHTGPAEPYHGEYATPVVHRASRIASAAHGGQVLCSAAVVGAVRLPGVTFADLGLHRLRGFDDRERLYQVVAPGLAREFPRPRGVAAVAHNLPVPVTDFIGRGAEQRDLRALLERQRLVVVLGPGGAGKTRLAVELAAGLVADYPDGVWFADFATAADADLVEVCLADALGLRPEPGRPVLDTLADHITGQRLLLVLDTCDAFPAAVAALIGRLLARGPGVTVLATSREPLGLLGELIWRIPPLGLQPVGWKRPGDAVTLLIRRAEAARGGRPVAASELADLARVAAAMDGLPLALELAAARLRVFSAAQLAARVHDVLAVTDAGVSAASVPARHRTMDTTVDWSYRTLPAAAARLLRWLSVFAGPVDLATVEMVLGADPVGPVTTLVDKSLLQADGAGFRMLDPIRSYAGRRLEQAGEERIARNRHVAWCRLAARQAYLDADGRPVTLSLRALDPIADELRAALRWTASEGSARAGLSIAGALDQWWRERGLAREGRRWLRLLYDRVVGSGESVPDAELAGAYHVHSVLAGVDGEYAEEMEFSRRAEDAAYRADDPALLVRILSGRGAPLLDVGRIDAAERVCRDTISLATREGVAGDALFAVYTLAELLWLRSDLDAAATLLANARPLEAGRPVERGRRTVDMILGLVALKRRDLVAAHEHLVVALRSRVVNGFLSRAGETLGAMAVRCSLGGEPLLAARLFGAAQAARARLKTSSGILGPYWVEHEAAVRGVLGDAVFDSAYAAGSALTIEKAAAVALAVEHPDLAMSSARFTTA</sequence>
<protein>
    <submittedName>
        <fullName evidence="2">Transcriptional regulator</fullName>
    </submittedName>
</protein>
<dbReference type="InterPro" id="IPR001054">
    <property type="entry name" value="A/G_cyclase"/>
</dbReference>
<gene>
    <name evidence="2" type="ORF">Vau01_012330</name>
</gene>
<dbReference type="GO" id="GO:0004016">
    <property type="term" value="F:adenylate cyclase activity"/>
    <property type="evidence" value="ECO:0007669"/>
    <property type="project" value="UniProtKB-ARBA"/>
</dbReference>
<name>A0A8J3YZQ4_9ACTN</name>
<dbReference type="InterPro" id="IPR027417">
    <property type="entry name" value="P-loop_NTPase"/>
</dbReference>
<feature type="domain" description="Guanylate cyclase" evidence="1">
    <location>
        <begin position="25"/>
        <end position="137"/>
    </location>
</feature>
<dbReference type="AlphaFoldDB" id="A0A8J3YZQ4"/>
<proteinExistence type="predicted"/>
<dbReference type="SUPFAM" id="SSF55073">
    <property type="entry name" value="Nucleotide cyclase"/>
    <property type="match status" value="1"/>
</dbReference>
<dbReference type="InterPro" id="IPR058852">
    <property type="entry name" value="HTH_77"/>
</dbReference>
<dbReference type="EMBL" id="BOPG01000009">
    <property type="protein sequence ID" value="GIJ53717.1"/>
    <property type="molecule type" value="Genomic_DNA"/>
</dbReference>
<dbReference type="Gene3D" id="1.25.40.10">
    <property type="entry name" value="Tetratricopeptide repeat domain"/>
    <property type="match status" value="1"/>
</dbReference>
<reference evidence="2" key="1">
    <citation type="submission" date="2021-01" db="EMBL/GenBank/DDBJ databases">
        <title>Whole genome shotgun sequence of Virgisporangium aurantiacum NBRC 16421.</title>
        <authorList>
            <person name="Komaki H."/>
            <person name="Tamura T."/>
        </authorList>
    </citation>
    <scope>NUCLEOTIDE SEQUENCE</scope>
    <source>
        <strain evidence="2">NBRC 16421</strain>
    </source>
</reference>
<dbReference type="PANTHER" id="PTHR47691">
    <property type="entry name" value="REGULATOR-RELATED"/>
    <property type="match status" value="1"/>
</dbReference>
<dbReference type="InterPro" id="IPR011990">
    <property type="entry name" value="TPR-like_helical_dom_sf"/>
</dbReference>
<dbReference type="Gene3D" id="3.30.70.1230">
    <property type="entry name" value="Nucleotide cyclase"/>
    <property type="match status" value="1"/>
</dbReference>
<comment type="caution">
    <text evidence="2">The sequence shown here is derived from an EMBL/GenBank/DDBJ whole genome shotgun (WGS) entry which is preliminary data.</text>
</comment>
<dbReference type="PRINTS" id="PR00364">
    <property type="entry name" value="DISEASERSIST"/>
</dbReference>
<dbReference type="Proteomes" id="UP000612585">
    <property type="component" value="Unassembled WGS sequence"/>
</dbReference>
<organism evidence="2 3">
    <name type="scientific">Virgisporangium aurantiacum</name>
    <dbReference type="NCBI Taxonomy" id="175570"/>
    <lineage>
        <taxon>Bacteria</taxon>
        <taxon>Bacillati</taxon>
        <taxon>Actinomycetota</taxon>
        <taxon>Actinomycetes</taxon>
        <taxon>Micromonosporales</taxon>
        <taxon>Micromonosporaceae</taxon>
        <taxon>Virgisporangium</taxon>
    </lineage>
</organism>
<accession>A0A8J3YZQ4</accession>
<dbReference type="PROSITE" id="PS50125">
    <property type="entry name" value="GUANYLATE_CYCLASE_2"/>
    <property type="match status" value="1"/>
</dbReference>
<dbReference type="SUPFAM" id="SSF52540">
    <property type="entry name" value="P-loop containing nucleoside triphosphate hydrolases"/>
    <property type="match status" value="1"/>
</dbReference>
<dbReference type="GO" id="GO:0035556">
    <property type="term" value="P:intracellular signal transduction"/>
    <property type="evidence" value="ECO:0007669"/>
    <property type="project" value="InterPro"/>
</dbReference>
<dbReference type="GO" id="GO:0009190">
    <property type="term" value="P:cyclic nucleotide biosynthetic process"/>
    <property type="evidence" value="ECO:0007669"/>
    <property type="project" value="InterPro"/>
</dbReference>
<evidence type="ECO:0000259" key="1">
    <source>
        <dbReference type="PROSITE" id="PS50125"/>
    </source>
</evidence>
<dbReference type="SMART" id="SM00044">
    <property type="entry name" value="CYCc"/>
    <property type="match status" value="1"/>
</dbReference>
<dbReference type="InterPro" id="IPR029787">
    <property type="entry name" value="Nucleotide_cyclase"/>
</dbReference>
<keyword evidence="3" id="KW-1185">Reference proteome</keyword>
<dbReference type="Pfam" id="PF00211">
    <property type="entry name" value="Guanylate_cyc"/>
    <property type="match status" value="1"/>
</dbReference>
<evidence type="ECO:0000313" key="2">
    <source>
        <dbReference type="EMBL" id="GIJ53717.1"/>
    </source>
</evidence>
<dbReference type="Pfam" id="PF25872">
    <property type="entry name" value="HTH_77"/>
    <property type="match status" value="1"/>
</dbReference>
<dbReference type="CDD" id="cd07302">
    <property type="entry name" value="CHD"/>
    <property type="match status" value="1"/>
</dbReference>
<dbReference type="Gene3D" id="3.40.50.300">
    <property type="entry name" value="P-loop containing nucleotide triphosphate hydrolases"/>
    <property type="match status" value="1"/>
</dbReference>
<dbReference type="PANTHER" id="PTHR47691:SF3">
    <property type="entry name" value="HTH-TYPE TRANSCRIPTIONAL REGULATOR RV0890C-RELATED"/>
    <property type="match status" value="1"/>
</dbReference>